<dbReference type="EMBL" id="CM046131">
    <property type="protein sequence ID" value="KAI8430577.1"/>
    <property type="molecule type" value="Genomic_DNA"/>
</dbReference>
<gene>
    <name evidence="1" type="ORF">MSG28_000799</name>
</gene>
<dbReference type="Proteomes" id="UP001064048">
    <property type="component" value="Chromosome Z"/>
</dbReference>
<keyword evidence="2" id="KW-1185">Reference proteome</keyword>
<evidence type="ECO:0000313" key="2">
    <source>
        <dbReference type="Proteomes" id="UP001064048"/>
    </source>
</evidence>
<sequence length="254" mass="28996">MMRRLGRGAPLALPRARGAVPRIAIHMLQWTLHTTRCQENEWQCHSGSCIQLRLRCNGVSDCLDSSDELDCQLPEPTFPPEEYPTPYPTPTPWRPIPVYTTTNRPVYTSPLRPRPADRDNSQGCPRNQWRCENGPCIDLARRCDGTLDCPLDDSDELDCPPNSPPALKLKTYPDAQTVRNDEAIYARVDLRESTRAFLSYWGYIYPVQMMLRVSQLARKSRAMSATLDSHVLRASTARVEIPRRHCCVYIHCDV</sequence>
<name>A0ACC0K2T9_CHOFU</name>
<protein>
    <submittedName>
        <fullName evidence="1">Uncharacterized protein</fullName>
    </submittedName>
</protein>
<reference evidence="1 2" key="1">
    <citation type="journal article" date="2022" name="Genome Biol. Evol.">
        <title>The Spruce Budworm Genome: Reconstructing the Evolutionary History of Antifreeze Proteins.</title>
        <authorList>
            <person name="Beliveau C."/>
            <person name="Gagne P."/>
            <person name="Picq S."/>
            <person name="Vernygora O."/>
            <person name="Keeling C.I."/>
            <person name="Pinkney K."/>
            <person name="Doucet D."/>
            <person name="Wen F."/>
            <person name="Johnston J.S."/>
            <person name="Maaroufi H."/>
            <person name="Boyle B."/>
            <person name="Laroche J."/>
            <person name="Dewar K."/>
            <person name="Juretic N."/>
            <person name="Blackburn G."/>
            <person name="Nisole A."/>
            <person name="Brunet B."/>
            <person name="Brandao M."/>
            <person name="Lumley L."/>
            <person name="Duan J."/>
            <person name="Quan G."/>
            <person name="Lucarotti C.J."/>
            <person name="Roe A.D."/>
            <person name="Sperling F.A.H."/>
            <person name="Levesque R.C."/>
            <person name="Cusson M."/>
        </authorList>
    </citation>
    <scope>NUCLEOTIDE SEQUENCE [LARGE SCALE GENOMIC DNA]</scope>
    <source>
        <strain evidence="1">Glfc:IPQL:Cfum</strain>
    </source>
</reference>
<comment type="caution">
    <text evidence="1">The sequence shown here is derived from an EMBL/GenBank/DDBJ whole genome shotgun (WGS) entry which is preliminary data.</text>
</comment>
<proteinExistence type="predicted"/>
<organism evidence="1 2">
    <name type="scientific">Choristoneura fumiferana</name>
    <name type="common">Spruce budworm moth</name>
    <name type="synonym">Archips fumiferana</name>
    <dbReference type="NCBI Taxonomy" id="7141"/>
    <lineage>
        <taxon>Eukaryota</taxon>
        <taxon>Metazoa</taxon>
        <taxon>Ecdysozoa</taxon>
        <taxon>Arthropoda</taxon>
        <taxon>Hexapoda</taxon>
        <taxon>Insecta</taxon>
        <taxon>Pterygota</taxon>
        <taxon>Neoptera</taxon>
        <taxon>Endopterygota</taxon>
        <taxon>Lepidoptera</taxon>
        <taxon>Glossata</taxon>
        <taxon>Ditrysia</taxon>
        <taxon>Tortricoidea</taxon>
        <taxon>Tortricidae</taxon>
        <taxon>Tortricinae</taxon>
        <taxon>Choristoneura</taxon>
    </lineage>
</organism>
<accession>A0ACC0K2T9</accession>
<evidence type="ECO:0000313" key="1">
    <source>
        <dbReference type="EMBL" id="KAI8430577.1"/>
    </source>
</evidence>